<accession>A0A9P9YZ34</accession>
<organism evidence="3 4">
    <name type="scientific">Drosophila gunungcola</name>
    <name type="common">fruit fly</name>
    <dbReference type="NCBI Taxonomy" id="103775"/>
    <lineage>
        <taxon>Eukaryota</taxon>
        <taxon>Metazoa</taxon>
        <taxon>Ecdysozoa</taxon>
        <taxon>Arthropoda</taxon>
        <taxon>Hexapoda</taxon>
        <taxon>Insecta</taxon>
        <taxon>Pterygota</taxon>
        <taxon>Neoptera</taxon>
        <taxon>Endopterygota</taxon>
        <taxon>Diptera</taxon>
        <taxon>Brachycera</taxon>
        <taxon>Muscomorpha</taxon>
        <taxon>Ephydroidea</taxon>
        <taxon>Drosophilidae</taxon>
        <taxon>Drosophila</taxon>
        <taxon>Sophophora</taxon>
    </lineage>
</organism>
<proteinExistence type="predicted"/>
<dbReference type="AlphaFoldDB" id="A0A9P9YZ34"/>
<feature type="region of interest" description="Disordered" evidence="2">
    <location>
        <begin position="47"/>
        <end position="135"/>
    </location>
</feature>
<feature type="region of interest" description="Disordered" evidence="2">
    <location>
        <begin position="714"/>
        <end position="733"/>
    </location>
</feature>
<gene>
    <name evidence="3" type="ORF">M5D96_002009</name>
</gene>
<evidence type="ECO:0000256" key="1">
    <source>
        <dbReference type="SAM" id="Coils"/>
    </source>
</evidence>
<feature type="coiled-coil region" evidence="1">
    <location>
        <begin position="259"/>
        <end position="342"/>
    </location>
</feature>
<feature type="coiled-coil region" evidence="1">
    <location>
        <begin position="382"/>
        <end position="430"/>
    </location>
</feature>
<evidence type="ECO:0000313" key="3">
    <source>
        <dbReference type="EMBL" id="KAI8045820.1"/>
    </source>
</evidence>
<dbReference type="EMBL" id="JAMKOV010000001">
    <property type="protein sequence ID" value="KAI8045820.1"/>
    <property type="molecule type" value="Genomic_DNA"/>
</dbReference>
<keyword evidence="4" id="KW-1185">Reference proteome</keyword>
<feature type="region of interest" description="Disordered" evidence="2">
    <location>
        <begin position="1"/>
        <end position="35"/>
    </location>
</feature>
<dbReference type="Proteomes" id="UP001059596">
    <property type="component" value="Chromosome 3R"/>
</dbReference>
<reference evidence="3" key="1">
    <citation type="journal article" date="2023" name="Genome Biol. Evol.">
        <title>Long-read-based Genome Assembly of Drosophila gunungcola Reveals Fewer Chemosensory Genes in Flower-breeding Species.</title>
        <authorList>
            <person name="Negi A."/>
            <person name="Liao B.Y."/>
            <person name="Yeh S.D."/>
        </authorList>
    </citation>
    <scope>NUCLEOTIDE SEQUENCE</scope>
    <source>
        <strain evidence="3">Sukarami</strain>
    </source>
</reference>
<protein>
    <recommendedName>
        <fullName evidence="5">Crossover suppressor on 3 of Gowen</fullName>
    </recommendedName>
</protein>
<feature type="coiled-coil region" evidence="1">
    <location>
        <begin position="602"/>
        <end position="658"/>
    </location>
</feature>
<evidence type="ECO:0008006" key="5">
    <source>
        <dbReference type="Google" id="ProtNLM"/>
    </source>
</evidence>
<feature type="coiled-coil region" evidence="1">
    <location>
        <begin position="499"/>
        <end position="555"/>
    </location>
</feature>
<sequence>MVGAKKRAGGQLAGSVQAKAPKKSTVDENQKSQIPIAKVAEAIKFKIPGNPSPHVKVAKIVAPNRHQRSEPPKNKTSNRASKPSPPSSEEKPKGNPGKTTPPVSVEKHKGKPEKTARPFSVEAPKKKMKKSAKSPEKLWKDIQNLAPGTGIILDSFMKEHNVSLTNLKKNDLVIAKNMRAHAMESLKKKSENINLKKMLGKAEQDLTYLKRELVEQQEKNAENINKYTKVHKEYICCEKNYENELKIIKACVEKQNADLKASQTRVAAQDSELKNLQRTNRELAAVVSKNQIELEHAQVANTEMVEYNNEVTKEFEGLKLKCEAMTEQIELCEATISQLATEINEKNVICVEFEERIRQLPIENNKVLSKLQNDLEISKISCLEHQRLTDQATKELERARNEINTFKTLLEERDRSIATLHDELKEMKAKLCEQVDINENYDQELFETKLKHSQELDKQASAHEIALSELKGLLDKGTLDFTQLKNNFKEVQKENLLKVSELQGKLNEMELQRTKHEEMIKSLSNELQMKTSSYEDELKEQHQQLTNQIEVMTSQFKVESIRNADEIQTLKAALVQNDLLLKAEQKNLQRLLADHDNLGILFAKLKDEKEKVTNELSAAKLKFTQELKSQEDNLKEKVSEMQMEINNKETEMFELERQKNSEMAVLQFKMNRINSVIDQPVHNVSTSLPSSKLQDSKTVQPKKAHRLLSFSKKLSAGQPRTTTVHSADEDGQPVLSYKQQKLSAVVKPQQEDLFDTLKESK</sequence>
<evidence type="ECO:0000313" key="4">
    <source>
        <dbReference type="Proteomes" id="UP001059596"/>
    </source>
</evidence>
<comment type="caution">
    <text evidence="3">The sequence shown here is derived from an EMBL/GenBank/DDBJ whole genome shotgun (WGS) entry which is preliminary data.</text>
</comment>
<keyword evidence="1" id="KW-0175">Coiled coil</keyword>
<evidence type="ECO:0000256" key="2">
    <source>
        <dbReference type="SAM" id="MobiDB-lite"/>
    </source>
</evidence>
<name>A0A9P9YZ34_9MUSC</name>